<keyword evidence="1" id="KW-1133">Transmembrane helix</keyword>
<dbReference type="PANTHER" id="PTHR40076:SF1">
    <property type="entry name" value="MEMBRANE PROTEIN"/>
    <property type="match status" value="1"/>
</dbReference>
<evidence type="ECO:0008006" key="6">
    <source>
        <dbReference type="Google" id="ProtNLM"/>
    </source>
</evidence>
<reference evidence="2 5" key="2">
    <citation type="submission" date="2019-07" db="EMBL/GenBank/DDBJ databases">
        <title>Whole genome shotgun sequence of Enterococcus mundtii NBRC 100490.</title>
        <authorList>
            <person name="Hosoyama A."/>
            <person name="Uohara A."/>
            <person name="Ohji S."/>
            <person name="Ichikawa N."/>
        </authorList>
    </citation>
    <scope>NUCLEOTIDE SEQUENCE [LARGE SCALE GENOMIC DNA]</scope>
    <source>
        <strain evidence="2 5">NBRC 100490</strain>
    </source>
</reference>
<dbReference type="EMBL" id="NGMS01000001">
    <property type="protein sequence ID" value="OTP26609.1"/>
    <property type="molecule type" value="Genomic_DNA"/>
</dbReference>
<dbReference type="AlphaFoldDB" id="A0A1L8UVC9"/>
<dbReference type="PANTHER" id="PTHR40076">
    <property type="entry name" value="MEMBRANE PROTEIN-RELATED"/>
    <property type="match status" value="1"/>
</dbReference>
<reference evidence="3 4" key="1">
    <citation type="submission" date="2017-05" db="EMBL/GenBank/DDBJ databases">
        <title>The Genome Sequence of Enterococcus mundtii 6B1_DIV0119.</title>
        <authorList>
            <consortium name="The Broad Institute Genomics Platform"/>
            <consortium name="The Broad Institute Genomic Center for Infectious Diseases"/>
            <person name="Earl A."/>
            <person name="Manson A."/>
            <person name="Schwartman J."/>
            <person name="Gilmore M."/>
            <person name="Abouelleil A."/>
            <person name="Cao P."/>
            <person name="Chapman S."/>
            <person name="Cusick C."/>
            <person name="Shea T."/>
            <person name="Young S."/>
            <person name="Neafsey D."/>
            <person name="Nusbaum C."/>
            <person name="Birren B."/>
        </authorList>
    </citation>
    <scope>NUCLEOTIDE SEQUENCE [LARGE SCALE GENOMIC DNA]</scope>
    <source>
        <strain evidence="3 4">6B1_DIV0119</strain>
    </source>
</reference>
<gene>
    <name evidence="3" type="ORF">A5802_000324</name>
    <name evidence="2" type="ORF">EMU01_19220</name>
</gene>
<accession>A0A1L8UVC9</accession>
<feature type="transmembrane region" description="Helical" evidence="1">
    <location>
        <begin position="21"/>
        <end position="44"/>
    </location>
</feature>
<evidence type="ECO:0000256" key="1">
    <source>
        <dbReference type="SAM" id="Phobius"/>
    </source>
</evidence>
<comment type="caution">
    <text evidence="3">The sequence shown here is derived from an EMBL/GenBank/DDBJ whole genome shotgun (WGS) entry which is preliminary data.</text>
</comment>
<proteinExistence type="predicted"/>
<keyword evidence="1" id="KW-0812">Transmembrane</keyword>
<feature type="transmembrane region" description="Helical" evidence="1">
    <location>
        <begin position="218"/>
        <end position="241"/>
    </location>
</feature>
<dbReference type="RefSeq" id="WP_071866985.1">
    <property type="nucleotide sequence ID" value="NZ_BJWA01000013.1"/>
</dbReference>
<protein>
    <recommendedName>
        <fullName evidence="6">DUF975 domain-containing protein</fullName>
    </recommendedName>
</protein>
<dbReference type="Pfam" id="PF06161">
    <property type="entry name" value="DUF975"/>
    <property type="match status" value="1"/>
</dbReference>
<evidence type="ECO:0000313" key="5">
    <source>
        <dbReference type="Proteomes" id="UP000321175"/>
    </source>
</evidence>
<dbReference type="GeneID" id="60998605"/>
<keyword evidence="1" id="KW-0472">Membrane</keyword>
<dbReference type="EMBL" id="BJWA01000013">
    <property type="protein sequence ID" value="GEL80778.1"/>
    <property type="molecule type" value="Genomic_DNA"/>
</dbReference>
<evidence type="ECO:0000313" key="4">
    <source>
        <dbReference type="Proteomes" id="UP000195024"/>
    </source>
</evidence>
<name>A0A1L8UVC9_ENTMU</name>
<sequence length="264" mass="30199">MKNVSEYRKKARASLEGQWGINAWIIFLSVFIGLIIQQLFVGIFPTDSTQANILNFLIQHVLIFAFTYGVYYISLVVVRGGRAKSNLLFAVFQKEYFVSILLINLLNTVFNWLINGIILLPSFLIGGFNTYINLLFNGNASPQGMMNDFTIDLSFAIFTTLLFVVSLFVMTIVAGLFQFAAWTKFDYPKLTVIQSLKYAWFLLKDRIGTYLLLQLSFIGWYILGFIALFFGLLWVIAYVNVSIAQFYEQARIEKGSPMEYFNLG</sequence>
<keyword evidence="5" id="KW-1185">Reference proteome</keyword>
<dbReference type="Proteomes" id="UP000321175">
    <property type="component" value="Unassembled WGS sequence"/>
</dbReference>
<dbReference type="Proteomes" id="UP000195024">
    <property type="component" value="Unassembled WGS sequence"/>
</dbReference>
<dbReference type="InterPro" id="IPR010380">
    <property type="entry name" value="DUF975"/>
</dbReference>
<feature type="transmembrane region" description="Helical" evidence="1">
    <location>
        <begin position="56"/>
        <end position="75"/>
    </location>
</feature>
<feature type="transmembrane region" description="Helical" evidence="1">
    <location>
        <begin position="153"/>
        <end position="180"/>
    </location>
</feature>
<evidence type="ECO:0000313" key="2">
    <source>
        <dbReference type="EMBL" id="GEL80778.1"/>
    </source>
</evidence>
<organism evidence="3 4">
    <name type="scientific">Enterococcus mundtii</name>
    <dbReference type="NCBI Taxonomy" id="53346"/>
    <lineage>
        <taxon>Bacteria</taxon>
        <taxon>Bacillati</taxon>
        <taxon>Bacillota</taxon>
        <taxon>Bacilli</taxon>
        <taxon>Lactobacillales</taxon>
        <taxon>Enterococcaceae</taxon>
        <taxon>Enterococcus</taxon>
    </lineage>
</organism>
<evidence type="ECO:0000313" key="3">
    <source>
        <dbReference type="EMBL" id="OTP26609.1"/>
    </source>
</evidence>